<keyword evidence="2" id="KW-0238">DNA-binding</keyword>
<keyword evidence="3" id="KW-0804">Transcription</keyword>
<evidence type="ECO:0000256" key="1">
    <source>
        <dbReference type="ARBA" id="ARBA00023015"/>
    </source>
</evidence>
<sequence length="333" mass="36742">MEQLDVVDRRLLHALQIEPRATWTELAPIVGVDAATLGRRWDRLRSEGVAWVTGHPTRGMVALVEIECVPASLEAAAAELSGDARLYVLDDTSGARDLLATIRGDDLGSLAEHIATTMARIPGVRAARTHIVTDVLIDGARWRLRELTDEESERVPRPRPPRSRAPRVVAPEVRRALEQELWVDGRLPVATVAQRHDLSPQRVADGLAAMRRGGELAFRTDIAREVSGWPIYAWYFVEAPAKTIEAARQAIAAVPEVRLAVTSSSRYNLILAVWLRRLADVNRFEIALEAALPGARIADRAVVPRIRKHMNQRIGLDTRSHGQSDAGPFPAPS</sequence>
<dbReference type="EMBL" id="CP058316">
    <property type="protein sequence ID" value="QLD12248.1"/>
    <property type="molecule type" value="Genomic_DNA"/>
</dbReference>
<evidence type="ECO:0000256" key="3">
    <source>
        <dbReference type="ARBA" id="ARBA00023163"/>
    </source>
</evidence>
<dbReference type="GO" id="GO:0005829">
    <property type="term" value="C:cytosol"/>
    <property type="evidence" value="ECO:0007669"/>
    <property type="project" value="TreeGrafter"/>
</dbReference>
<dbReference type="InterPro" id="IPR036388">
    <property type="entry name" value="WH-like_DNA-bd_sf"/>
</dbReference>
<dbReference type="GO" id="GO:0043200">
    <property type="term" value="P:response to amino acid"/>
    <property type="evidence" value="ECO:0007669"/>
    <property type="project" value="TreeGrafter"/>
</dbReference>
<evidence type="ECO:0000256" key="4">
    <source>
        <dbReference type="SAM" id="MobiDB-lite"/>
    </source>
</evidence>
<evidence type="ECO:0000313" key="6">
    <source>
        <dbReference type="EMBL" id="QLD12248.1"/>
    </source>
</evidence>
<protein>
    <submittedName>
        <fullName evidence="6">AsnC family transcriptional regulator</fullName>
    </submittedName>
</protein>
<keyword evidence="1" id="KW-0805">Transcription regulation</keyword>
<name>A0A7D5EZ97_9MICO</name>
<dbReference type="Pfam" id="PF13404">
    <property type="entry name" value="HTH_AsnC-type"/>
    <property type="match status" value="1"/>
</dbReference>
<dbReference type="SMART" id="SM00344">
    <property type="entry name" value="HTH_ASNC"/>
    <property type="match status" value="2"/>
</dbReference>
<gene>
    <name evidence="6" type="ORF">HW566_10975</name>
</gene>
<dbReference type="PANTHER" id="PTHR30154:SF34">
    <property type="entry name" value="TRANSCRIPTIONAL REGULATOR AZLB"/>
    <property type="match status" value="1"/>
</dbReference>
<dbReference type="Proteomes" id="UP000509638">
    <property type="component" value="Chromosome"/>
</dbReference>
<reference evidence="6 7" key="1">
    <citation type="submission" date="2020-06" db="EMBL/GenBank/DDBJ databases">
        <authorList>
            <person name="Jo H."/>
        </authorList>
    </citation>
    <scope>NUCLEOTIDE SEQUENCE [LARGE SCALE GENOMIC DNA]</scope>
    <source>
        <strain evidence="6 7">I46</strain>
    </source>
</reference>
<feature type="region of interest" description="Disordered" evidence="4">
    <location>
        <begin position="314"/>
        <end position="333"/>
    </location>
</feature>
<accession>A0A7D5EZ97</accession>
<organism evidence="6 7">
    <name type="scientific">Microbacterium oleivorans</name>
    <dbReference type="NCBI Taxonomy" id="273677"/>
    <lineage>
        <taxon>Bacteria</taxon>
        <taxon>Bacillati</taxon>
        <taxon>Actinomycetota</taxon>
        <taxon>Actinomycetes</taxon>
        <taxon>Micrococcales</taxon>
        <taxon>Microbacteriaceae</taxon>
        <taxon>Microbacterium</taxon>
    </lineage>
</organism>
<dbReference type="Gene3D" id="3.30.70.920">
    <property type="match status" value="1"/>
</dbReference>
<dbReference type="PRINTS" id="PR00033">
    <property type="entry name" value="HTHASNC"/>
</dbReference>
<evidence type="ECO:0000313" key="7">
    <source>
        <dbReference type="Proteomes" id="UP000509638"/>
    </source>
</evidence>
<proteinExistence type="predicted"/>
<dbReference type="InterPro" id="IPR000485">
    <property type="entry name" value="AsnC-type_HTH_dom"/>
</dbReference>
<dbReference type="PANTHER" id="PTHR30154">
    <property type="entry name" value="LEUCINE-RESPONSIVE REGULATORY PROTEIN"/>
    <property type="match status" value="1"/>
</dbReference>
<dbReference type="Gene3D" id="1.10.10.10">
    <property type="entry name" value="Winged helix-like DNA-binding domain superfamily/Winged helix DNA-binding domain"/>
    <property type="match status" value="1"/>
</dbReference>
<dbReference type="AlphaFoldDB" id="A0A7D5EZ97"/>
<dbReference type="InterPro" id="IPR011008">
    <property type="entry name" value="Dimeric_a/b-barrel"/>
</dbReference>
<dbReference type="InterPro" id="IPR036390">
    <property type="entry name" value="WH_DNA-bd_sf"/>
</dbReference>
<feature type="domain" description="HTH asnC-type" evidence="5">
    <location>
        <begin position="4"/>
        <end position="45"/>
    </location>
</feature>
<dbReference type="InterPro" id="IPR019888">
    <property type="entry name" value="Tscrpt_reg_AsnC-like"/>
</dbReference>
<dbReference type="SUPFAM" id="SSF54909">
    <property type="entry name" value="Dimeric alpha+beta barrel"/>
    <property type="match status" value="1"/>
</dbReference>
<dbReference type="RefSeq" id="WP_178012839.1">
    <property type="nucleotide sequence ID" value="NZ_CP058316.1"/>
</dbReference>
<dbReference type="SUPFAM" id="SSF46785">
    <property type="entry name" value="Winged helix' DNA-binding domain"/>
    <property type="match status" value="1"/>
</dbReference>
<evidence type="ECO:0000256" key="2">
    <source>
        <dbReference type="ARBA" id="ARBA00023125"/>
    </source>
</evidence>
<evidence type="ECO:0000259" key="5">
    <source>
        <dbReference type="Pfam" id="PF13404"/>
    </source>
</evidence>
<dbReference type="GO" id="GO:0043565">
    <property type="term" value="F:sequence-specific DNA binding"/>
    <property type="evidence" value="ECO:0007669"/>
    <property type="project" value="InterPro"/>
</dbReference>